<evidence type="ECO:0000256" key="1">
    <source>
        <dbReference type="SAM" id="MobiDB-lite"/>
    </source>
</evidence>
<gene>
    <name evidence="3" type="ORF">HW555_010821</name>
</gene>
<dbReference type="SMART" id="SM00595">
    <property type="entry name" value="MADF"/>
    <property type="match status" value="1"/>
</dbReference>
<proteinExistence type="predicted"/>
<dbReference type="PROSITE" id="PS51029">
    <property type="entry name" value="MADF"/>
    <property type="match status" value="1"/>
</dbReference>
<evidence type="ECO:0000259" key="2">
    <source>
        <dbReference type="PROSITE" id="PS51029"/>
    </source>
</evidence>
<dbReference type="InterPro" id="IPR006578">
    <property type="entry name" value="MADF-dom"/>
</dbReference>
<dbReference type="GO" id="GO:0005667">
    <property type="term" value="C:transcription regulator complex"/>
    <property type="evidence" value="ECO:0007669"/>
    <property type="project" value="TreeGrafter"/>
</dbReference>
<organism evidence="3 4">
    <name type="scientific">Spodoptera exigua</name>
    <name type="common">Beet armyworm</name>
    <name type="synonym">Noctua fulgens</name>
    <dbReference type="NCBI Taxonomy" id="7107"/>
    <lineage>
        <taxon>Eukaryota</taxon>
        <taxon>Metazoa</taxon>
        <taxon>Ecdysozoa</taxon>
        <taxon>Arthropoda</taxon>
        <taxon>Hexapoda</taxon>
        <taxon>Insecta</taxon>
        <taxon>Pterygota</taxon>
        <taxon>Neoptera</taxon>
        <taxon>Endopterygota</taxon>
        <taxon>Lepidoptera</taxon>
        <taxon>Glossata</taxon>
        <taxon>Ditrysia</taxon>
        <taxon>Noctuoidea</taxon>
        <taxon>Noctuidae</taxon>
        <taxon>Amphipyrinae</taxon>
        <taxon>Spodoptera</taxon>
    </lineage>
</organism>
<evidence type="ECO:0000313" key="3">
    <source>
        <dbReference type="EMBL" id="KAF9409961.1"/>
    </source>
</evidence>
<accession>A0A835G8T0</accession>
<sequence length="425" mass="47801">MDEKLIDAVKKFPCLWNTSLSFYKCNETKDAAWEEIVKEIKYKDVKSAKYRWKQLRDSHRDALKRQKSKKSGQATTKTREWKYQKLMEFLLPYMANRDRESSYKEDISSPNNKDDSSQSSQYSLNQDDSSQSTEHTPNQVDNPDNLYEIASTSGISTDSVTASSSKKKKGDELSILIQKHMKNQEDFRKERQELKELLKPTDCDDIDHFFLSMAKTFKKLPDYMQVPLKRKLFNMISEAEESYMLSWYNQNIGYFSSSGTNASNIAGQMDLPPQLDPEQLGYSSSSGRNTNKTAGQMDLSFQLEAVQPASPGTRNTNKIAGQMDSSFQLEAVQPASPGTRNTNKIAGQMDSSFQLEAVQPASPGTRNTNKIAGQMDSSFQLEAVQPASPGTRNTNKIAGQMDSSFQLEAVQPASPGTRNTEPNLP</sequence>
<feature type="compositionally biased region" description="Basic and acidic residues" evidence="1">
    <location>
        <begin position="100"/>
        <end position="116"/>
    </location>
</feature>
<dbReference type="InterPro" id="IPR039353">
    <property type="entry name" value="TF_Adf1"/>
</dbReference>
<comment type="caution">
    <text evidence="3">The sequence shown here is derived from an EMBL/GenBank/DDBJ whole genome shotgun (WGS) entry which is preliminary data.</text>
</comment>
<name>A0A835G8T0_SPOEX</name>
<feature type="compositionally biased region" description="Polar residues" evidence="1">
    <location>
        <begin position="388"/>
        <end position="406"/>
    </location>
</feature>
<dbReference type="EMBL" id="JACKWZ010000287">
    <property type="protein sequence ID" value="KAF9409961.1"/>
    <property type="molecule type" value="Genomic_DNA"/>
</dbReference>
<keyword evidence="4" id="KW-1185">Reference proteome</keyword>
<dbReference type="Pfam" id="PF10545">
    <property type="entry name" value="MADF_DNA_bdg"/>
    <property type="match status" value="1"/>
</dbReference>
<dbReference type="GO" id="GO:0005634">
    <property type="term" value="C:nucleus"/>
    <property type="evidence" value="ECO:0007669"/>
    <property type="project" value="TreeGrafter"/>
</dbReference>
<protein>
    <recommendedName>
        <fullName evidence="2">MADF domain-containing protein</fullName>
    </recommendedName>
</protein>
<feature type="region of interest" description="Disordered" evidence="1">
    <location>
        <begin position="100"/>
        <end position="146"/>
    </location>
</feature>
<feature type="compositionally biased region" description="Polar residues" evidence="1">
    <location>
        <begin position="414"/>
        <end position="425"/>
    </location>
</feature>
<dbReference type="AlphaFoldDB" id="A0A835G8T0"/>
<dbReference type="PANTHER" id="PTHR12243:SF69">
    <property type="entry name" value="SI:CH73-59F11.3"/>
    <property type="match status" value="1"/>
</dbReference>
<dbReference type="GO" id="GO:0006357">
    <property type="term" value="P:regulation of transcription by RNA polymerase II"/>
    <property type="evidence" value="ECO:0007669"/>
    <property type="project" value="TreeGrafter"/>
</dbReference>
<feature type="compositionally biased region" description="Polar residues" evidence="1">
    <location>
        <begin position="117"/>
        <end position="142"/>
    </location>
</feature>
<dbReference type="PANTHER" id="PTHR12243">
    <property type="entry name" value="MADF DOMAIN TRANSCRIPTION FACTOR"/>
    <property type="match status" value="1"/>
</dbReference>
<feature type="domain" description="MADF" evidence="2">
    <location>
        <begin position="4"/>
        <end position="95"/>
    </location>
</feature>
<dbReference type="Proteomes" id="UP000648187">
    <property type="component" value="Unassembled WGS sequence"/>
</dbReference>
<feature type="region of interest" description="Disordered" evidence="1">
    <location>
        <begin position="381"/>
        <end position="425"/>
    </location>
</feature>
<reference evidence="3" key="1">
    <citation type="submission" date="2020-08" db="EMBL/GenBank/DDBJ databases">
        <title>Spodoptera exigua strain:BAW_Kor-Di-RS1 Genome sequencing and assembly.</title>
        <authorList>
            <person name="Kim J."/>
            <person name="Nam H.Y."/>
            <person name="Kwon M."/>
            <person name="Choi J.H."/>
            <person name="Cho S.R."/>
            <person name="Kim G.-H."/>
        </authorList>
    </citation>
    <scope>NUCLEOTIDE SEQUENCE</scope>
    <source>
        <strain evidence="3">BAW_Kor-Di-RS1</strain>
        <tissue evidence="3">Whole-body</tissue>
    </source>
</reference>
<evidence type="ECO:0000313" key="4">
    <source>
        <dbReference type="Proteomes" id="UP000648187"/>
    </source>
</evidence>